<proteinExistence type="predicted"/>
<dbReference type="STRING" id="1524460.IX84_02745"/>
<organism evidence="2 3">
    <name type="scientific">Phaeodactylibacter xiamenensis</name>
    <dbReference type="NCBI Taxonomy" id="1524460"/>
    <lineage>
        <taxon>Bacteria</taxon>
        <taxon>Pseudomonadati</taxon>
        <taxon>Bacteroidota</taxon>
        <taxon>Saprospiria</taxon>
        <taxon>Saprospirales</taxon>
        <taxon>Haliscomenobacteraceae</taxon>
        <taxon>Phaeodactylibacter</taxon>
    </lineage>
</organism>
<dbReference type="InterPro" id="IPR011335">
    <property type="entry name" value="Restrct_endonuc-II-like"/>
</dbReference>
<accession>A0A098SE14</accession>
<evidence type="ECO:0000313" key="3">
    <source>
        <dbReference type="Proteomes" id="UP000029736"/>
    </source>
</evidence>
<name>A0A098SE14_9BACT</name>
<dbReference type="PANTHER" id="PTHR36558:SF1">
    <property type="entry name" value="RESTRICTION ENDONUCLEASE DOMAIN-CONTAINING PROTEIN-RELATED"/>
    <property type="match status" value="1"/>
</dbReference>
<dbReference type="Proteomes" id="UP000029736">
    <property type="component" value="Unassembled WGS sequence"/>
</dbReference>
<feature type="domain" description="Putative restriction endonuclease" evidence="1">
    <location>
        <begin position="12"/>
        <end position="176"/>
    </location>
</feature>
<dbReference type="InterPro" id="IPR012296">
    <property type="entry name" value="Nuclease_put_TT1808"/>
</dbReference>
<dbReference type="AlphaFoldDB" id="A0A098SE14"/>
<dbReference type="PANTHER" id="PTHR36558">
    <property type="entry name" value="GLR1098 PROTEIN"/>
    <property type="match status" value="1"/>
</dbReference>
<keyword evidence="3" id="KW-1185">Reference proteome</keyword>
<dbReference type="RefSeq" id="WP_044216337.1">
    <property type="nucleotide sequence ID" value="NZ_JBKAGJ010000047.1"/>
</dbReference>
<dbReference type="OrthoDB" id="668969at2"/>
<evidence type="ECO:0000259" key="1">
    <source>
        <dbReference type="Pfam" id="PF05685"/>
    </source>
</evidence>
<protein>
    <recommendedName>
        <fullName evidence="1">Putative restriction endonuclease domain-containing protein</fullName>
    </recommendedName>
</protein>
<evidence type="ECO:0000313" key="2">
    <source>
        <dbReference type="EMBL" id="KGE89272.1"/>
    </source>
</evidence>
<dbReference type="Gene3D" id="3.90.1570.10">
    <property type="entry name" value="tt1808, chain A"/>
    <property type="match status" value="1"/>
</dbReference>
<sequence length="201" mass="22665">MAEKQINLYSIAEYLEFEENSEVKNEYEAGRIMAMSGGTLNHGVIDNNINTELNNSLKKKGSNCIAVNGDVRIWIEKADSFVYPDGMIICGKIETYENDKNAVINPVLIVEVLSKSTGSYDRGDKFHKYCSLPSFKEYVLIDQNKPVIDVLFKEDSSYWKMATTIGLDKSIILNSINCEIQLSDIYQNTQGLNAPPFKLEL</sequence>
<gene>
    <name evidence="2" type="ORF">IX84_02745</name>
</gene>
<dbReference type="EMBL" id="JPOS01000010">
    <property type="protein sequence ID" value="KGE89272.1"/>
    <property type="molecule type" value="Genomic_DNA"/>
</dbReference>
<comment type="caution">
    <text evidence="2">The sequence shown here is derived from an EMBL/GenBank/DDBJ whole genome shotgun (WGS) entry which is preliminary data.</text>
</comment>
<dbReference type="Pfam" id="PF05685">
    <property type="entry name" value="Uma2"/>
    <property type="match status" value="1"/>
</dbReference>
<reference evidence="2 3" key="1">
    <citation type="journal article" date="2014" name="Int. J. Syst. Evol. Microbiol.">
        <title>Phaeodactylibacter xiamenensis gen. nov., sp. nov., a member of the family Saprospiraceae isolated from the marine alga Phaeodactylum tricornutum.</title>
        <authorList>
            <person name="Chen Z.Jr."/>
            <person name="Lei X."/>
            <person name="Lai Q."/>
            <person name="Li Y."/>
            <person name="Zhang B."/>
            <person name="Zhang J."/>
            <person name="Zhang H."/>
            <person name="Yang L."/>
            <person name="Zheng W."/>
            <person name="Tian Y."/>
            <person name="Yu Z."/>
            <person name="Xu H.Jr."/>
            <person name="Zheng T."/>
        </authorList>
    </citation>
    <scope>NUCLEOTIDE SEQUENCE [LARGE SCALE GENOMIC DNA]</scope>
    <source>
        <strain evidence="2 3">KD52</strain>
    </source>
</reference>
<dbReference type="InterPro" id="IPR008538">
    <property type="entry name" value="Uma2"/>
</dbReference>
<dbReference type="CDD" id="cd06260">
    <property type="entry name" value="DUF820-like"/>
    <property type="match status" value="1"/>
</dbReference>
<dbReference type="SUPFAM" id="SSF52980">
    <property type="entry name" value="Restriction endonuclease-like"/>
    <property type="match status" value="1"/>
</dbReference>